<proteinExistence type="predicted"/>
<reference evidence="1" key="1">
    <citation type="submission" date="2018-02" db="EMBL/GenBank/DDBJ databases">
        <title>Rhizophora mucronata_Transcriptome.</title>
        <authorList>
            <person name="Meera S.P."/>
            <person name="Sreeshan A."/>
            <person name="Augustine A."/>
        </authorList>
    </citation>
    <scope>NUCLEOTIDE SEQUENCE</scope>
    <source>
        <tissue evidence="1">Leaf</tissue>
    </source>
</reference>
<accession>A0A2P2NHZ8</accession>
<dbReference type="AlphaFoldDB" id="A0A2P2NHZ8"/>
<protein>
    <submittedName>
        <fullName evidence="1">Uncharacterized protein</fullName>
    </submittedName>
</protein>
<organism evidence="1">
    <name type="scientific">Rhizophora mucronata</name>
    <name type="common">Asiatic mangrove</name>
    <dbReference type="NCBI Taxonomy" id="61149"/>
    <lineage>
        <taxon>Eukaryota</taxon>
        <taxon>Viridiplantae</taxon>
        <taxon>Streptophyta</taxon>
        <taxon>Embryophyta</taxon>
        <taxon>Tracheophyta</taxon>
        <taxon>Spermatophyta</taxon>
        <taxon>Magnoliopsida</taxon>
        <taxon>eudicotyledons</taxon>
        <taxon>Gunneridae</taxon>
        <taxon>Pentapetalae</taxon>
        <taxon>rosids</taxon>
        <taxon>fabids</taxon>
        <taxon>Malpighiales</taxon>
        <taxon>Rhizophoraceae</taxon>
        <taxon>Rhizophora</taxon>
    </lineage>
</organism>
<sequence>MADKSFLMIITSLQSFHKLLLKYGCKSIIPTAKNSAVSIMMQLSKDCSKDQHIFAYPCELPAH</sequence>
<dbReference type="EMBL" id="GGEC01061638">
    <property type="protein sequence ID" value="MBX42122.1"/>
    <property type="molecule type" value="Transcribed_RNA"/>
</dbReference>
<name>A0A2P2NHZ8_RHIMU</name>
<evidence type="ECO:0000313" key="1">
    <source>
        <dbReference type="EMBL" id="MBX42122.1"/>
    </source>
</evidence>